<name>A0ABP9ZCK7_9FUNG</name>
<comment type="caution">
    <text evidence="2">The sequence shown here is derived from an EMBL/GenBank/DDBJ whole genome shotgun (WGS) entry which is preliminary data.</text>
</comment>
<evidence type="ECO:0000313" key="2">
    <source>
        <dbReference type="EMBL" id="GAA5816774.1"/>
    </source>
</evidence>
<gene>
    <name evidence="2" type="ORF">MFLAVUS_010307</name>
</gene>
<keyword evidence="1" id="KW-1133">Transmembrane helix</keyword>
<dbReference type="EMBL" id="BAABUK010000035">
    <property type="protein sequence ID" value="GAA5816774.1"/>
    <property type="molecule type" value="Genomic_DNA"/>
</dbReference>
<reference evidence="2 3" key="1">
    <citation type="submission" date="2024-04" db="EMBL/GenBank/DDBJ databases">
        <title>genome sequences of Mucor flavus KT1a and Helicostylum pulchrum KT1b strains isolated from the surface of a dry-aged beef.</title>
        <authorList>
            <person name="Toyotome T."/>
            <person name="Hosono M."/>
            <person name="Torimaru M."/>
            <person name="Fukuda K."/>
            <person name="Mikami N."/>
        </authorList>
    </citation>
    <scope>NUCLEOTIDE SEQUENCE [LARGE SCALE GENOMIC DNA]</scope>
    <source>
        <strain evidence="2 3">KT1a</strain>
    </source>
</reference>
<protein>
    <submittedName>
        <fullName evidence="2">Uncharacterized protein</fullName>
    </submittedName>
</protein>
<keyword evidence="1" id="KW-0812">Transmembrane</keyword>
<keyword evidence="1" id="KW-0472">Membrane</keyword>
<evidence type="ECO:0000256" key="1">
    <source>
        <dbReference type="SAM" id="Phobius"/>
    </source>
</evidence>
<accession>A0ABP9ZCK7</accession>
<organism evidence="2 3">
    <name type="scientific">Mucor flavus</name>
    <dbReference type="NCBI Taxonomy" id="439312"/>
    <lineage>
        <taxon>Eukaryota</taxon>
        <taxon>Fungi</taxon>
        <taxon>Fungi incertae sedis</taxon>
        <taxon>Mucoromycota</taxon>
        <taxon>Mucoromycotina</taxon>
        <taxon>Mucoromycetes</taxon>
        <taxon>Mucorales</taxon>
        <taxon>Mucorineae</taxon>
        <taxon>Mucoraceae</taxon>
        <taxon>Mucor</taxon>
    </lineage>
</organism>
<proteinExistence type="predicted"/>
<feature type="transmembrane region" description="Helical" evidence="1">
    <location>
        <begin position="68"/>
        <end position="87"/>
    </location>
</feature>
<evidence type="ECO:0000313" key="3">
    <source>
        <dbReference type="Proteomes" id="UP001473302"/>
    </source>
</evidence>
<feature type="transmembrane region" description="Helical" evidence="1">
    <location>
        <begin position="99"/>
        <end position="119"/>
    </location>
</feature>
<keyword evidence="3" id="KW-1185">Reference proteome</keyword>
<dbReference type="Proteomes" id="UP001473302">
    <property type="component" value="Unassembled WGS sequence"/>
</dbReference>
<sequence length="123" mass="13657">MGSFTTIALALYEEDGYTIFTSGGQIKCGEDIRNKQATKFNRNNINLKNQKILVIYQTGLKKAFLRELTLGLTLLNTIWFVTTLANVGHHRAYIALDTLTISCLAVAGLRFGLLVSLTIKFSL</sequence>